<feature type="transmembrane region" description="Helical" evidence="1">
    <location>
        <begin position="99"/>
        <end position="121"/>
    </location>
</feature>
<gene>
    <name evidence="2" type="ORF">QPX58_00410</name>
</gene>
<keyword evidence="1" id="KW-0812">Transmembrane</keyword>
<feature type="transmembrane region" description="Helical" evidence="1">
    <location>
        <begin position="469"/>
        <end position="490"/>
    </location>
</feature>
<dbReference type="RefSeq" id="WP_284641432.1">
    <property type="nucleotide sequence ID" value="NZ_JASNVU010000001.1"/>
</dbReference>
<feature type="transmembrane region" description="Helical" evidence="1">
    <location>
        <begin position="524"/>
        <end position="544"/>
    </location>
</feature>
<organism evidence="2 3">
    <name type="scientific">Corynebacterium accolens</name>
    <dbReference type="NCBI Taxonomy" id="38284"/>
    <lineage>
        <taxon>Bacteria</taxon>
        <taxon>Bacillati</taxon>
        <taxon>Actinomycetota</taxon>
        <taxon>Actinomycetes</taxon>
        <taxon>Mycobacteriales</taxon>
        <taxon>Corynebacteriaceae</taxon>
        <taxon>Corynebacterium</taxon>
    </lineage>
</organism>
<feature type="transmembrane region" description="Helical" evidence="1">
    <location>
        <begin position="556"/>
        <end position="579"/>
    </location>
</feature>
<name>A0AAP4BXJ8_9CORY</name>
<feature type="transmembrane region" description="Helical" evidence="1">
    <location>
        <begin position="141"/>
        <end position="163"/>
    </location>
</feature>
<reference evidence="2" key="1">
    <citation type="submission" date="2023-05" db="EMBL/GenBank/DDBJ databases">
        <title>Metabolic capabilities are highly conserved among human nasal-associated Corynebacterium species in pangenomic analyses.</title>
        <authorList>
            <person name="Tran T.H."/>
            <person name="Roberts A.Q."/>
            <person name="Escapa I.F."/>
            <person name="Gao W."/>
            <person name="Conlan S."/>
            <person name="Kong H."/>
            <person name="Segre J.A."/>
            <person name="Kelly M.S."/>
            <person name="Lemon K.P."/>
        </authorList>
    </citation>
    <scope>NUCLEOTIDE SEQUENCE</scope>
    <source>
        <strain evidence="2">KPL2618</strain>
    </source>
</reference>
<feature type="transmembrane region" description="Helical" evidence="1">
    <location>
        <begin position="52"/>
        <end position="71"/>
    </location>
</feature>
<proteinExistence type="predicted"/>
<keyword evidence="1" id="KW-0472">Membrane</keyword>
<keyword evidence="1" id="KW-1133">Transmembrane helix</keyword>
<feature type="transmembrane region" description="Helical" evidence="1">
    <location>
        <begin position="192"/>
        <end position="212"/>
    </location>
</feature>
<sequence>MNFRAVESKIRKATFAESVPLLTTAFVLMFFVSLLVATLAAEEVAESMSMGLMYSAIISTVPFALALKYCIRHVVEGRRHHYEALRLFGLSLKRIRRELFLELLTAYACFAIISAFLVPVLMKPIFLLLYSDFGVELPKGLPSPLLIAPISWWILTVLSFVPFQQETKVLENLSRGPTSRDSMPRSPRAAQLLRYPLGIVAFAVLLGGLGLIPQATPASRWPLIFVYCVPFLVSAASVFIYAVVLYLVEFFALKLRRWSPLLLGVRYTRSFIATTVLRVSCIFVMFPIILFIANDSALFSAREALADNTKDVYVATPEEGDTSNSVNVENACRTHSEDCLGILSWVPAVESPNGLQPSTPEEGAVFALVEDREGTVGSLVRNPTVIEREPRSPFDQTWMRPWDQTFNSREDPAWERAEEEGAAYSVAVFSKDVELRDFEALHVIGANQWADNLPSTLFYGPNGTGTSEFIPLFAYVIVGGAVLIFGLALAQQGRLIRFVTIAWQQGVSAAEAHRNRILANCLPSAFAVVLSLGSAGLLSLYMNYNIAQKLVLHFPAVPIGLIFFLVVVVGLASIGGNFVKGPQGTKS</sequence>
<dbReference type="Proteomes" id="UP001230317">
    <property type="component" value="Unassembled WGS sequence"/>
</dbReference>
<feature type="transmembrane region" description="Helical" evidence="1">
    <location>
        <begin position="21"/>
        <end position="40"/>
    </location>
</feature>
<evidence type="ECO:0000256" key="1">
    <source>
        <dbReference type="SAM" id="Phobius"/>
    </source>
</evidence>
<feature type="transmembrane region" description="Helical" evidence="1">
    <location>
        <begin position="269"/>
        <end position="293"/>
    </location>
</feature>
<evidence type="ECO:0000313" key="3">
    <source>
        <dbReference type="Proteomes" id="UP001230317"/>
    </source>
</evidence>
<protein>
    <submittedName>
        <fullName evidence="2">ABC transporter permease</fullName>
    </submittedName>
</protein>
<accession>A0AAP4BXJ8</accession>
<dbReference type="EMBL" id="JASNVU010000001">
    <property type="protein sequence ID" value="MDK4333887.1"/>
    <property type="molecule type" value="Genomic_DNA"/>
</dbReference>
<feature type="transmembrane region" description="Helical" evidence="1">
    <location>
        <begin position="224"/>
        <end position="248"/>
    </location>
</feature>
<comment type="caution">
    <text evidence="2">The sequence shown here is derived from an EMBL/GenBank/DDBJ whole genome shotgun (WGS) entry which is preliminary data.</text>
</comment>
<evidence type="ECO:0000313" key="2">
    <source>
        <dbReference type="EMBL" id="MDK4333887.1"/>
    </source>
</evidence>
<dbReference type="AlphaFoldDB" id="A0AAP4BXJ8"/>